<dbReference type="EMBL" id="WWCH01000001">
    <property type="protein sequence ID" value="MYM78325.1"/>
    <property type="molecule type" value="Genomic_DNA"/>
</dbReference>
<name>A0A505MAI6_ACIBA</name>
<reference evidence="3" key="3">
    <citation type="submission" date="2019-12" db="EMBL/GenBank/DDBJ databases">
        <authorList>
            <person name="Nguyen S.-T."/>
        </authorList>
    </citation>
    <scope>NUCLEOTIDE SEQUENCE</scope>
    <source>
        <strain evidence="3">DMS06669</strain>
    </source>
</reference>
<keyword evidence="1" id="KW-1133">Transmembrane helix</keyword>
<dbReference type="Proteomes" id="UP000480763">
    <property type="component" value="Unassembled WGS sequence"/>
</dbReference>
<gene>
    <name evidence="2" type="ORF">ABR2091_1845</name>
    <name evidence="3" type="ORF">GSE42_10310</name>
</gene>
<feature type="transmembrane region" description="Helical" evidence="1">
    <location>
        <begin position="20"/>
        <end position="41"/>
    </location>
</feature>
<keyword evidence="1" id="KW-0472">Membrane</keyword>
<sequence>MSSLATIFASLQKGFLKNVLTGAGLTLASSATVLIVLDTAVTTFKTSLGAVPTTILNLAGLAGFDYSFSIILGAIVTRYVQTSSKLTLKKLGS</sequence>
<organism evidence="3 5">
    <name type="scientific">Acinetobacter baumannii</name>
    <dbReference type="NCBI Taxonomy" id="470"/>
    <lineage>
        <taxon>Bacteria</taxon>
        <taxon>Pseudomonadati</taxon>
        <taxon>Pseudomonadota</taxon>
        <taxon>Gammaproteobacteria</taxon>
        <taxon>Moraxellales</taxon>
        <taxon>Moraxellaceae</taxon>
        <taxon>Acinetobacter</taxon>
        <taxon>Acinetobacter calcoaceticus/baumannii complex</taxon>
    </lineage>
</organism>
<accession>A0A505MAI6</accession>
<reference evidence="3 5" key="2">
    <citation type="journal article" date="2017" name="Ann. Clin. Microbiol. Antimicrob.">
        <title>New eight genes identified at the clinical multidrug-resistant Acinetobacter baumannii DMS06669 strain in a Vietnam hospital.</title>
        <authorList>
            <person name="Si-Tuan N."/>
            <person name="Ngoc H.M."/>
            <person name="Hang P.T.T."/>
            <person name="Nguyen C."/>
            <person name="Van P.H."/>
            <person name="Huong N.T."/>
        </authorList>
    </citation>
    <scope>NUCLEOTIDE SEQUENCE [LARGE SCALE GENOMIC DNA]</scope>
    <source>
        <strain evidence="3 5">DMS06669</strain>
    </source>
</reference>
<proteinExistence type="predicted"/>
<dbReference type="Pfam" id="PF10734">
    <property type="entry name" value="DUF2523"/>
    <property type="match status" value="1"/>
</dbReference>
<evidence type="ECO:0000313" key="2">
    <source>
        <dbReference type="EMBL" id="CUW35247.1"/>
    </source>
</evidence>
<dbReference type="EMBL" id="LN997846">
    <property type="protein sequence ID" value="CUW35247.1"/>
    <property type="molecule type" value="Genomic_DNA"/>
</dbReference>
<dbReference type="InterPro" id="IPR019670">
    <property type="entry name" value="DUF2523"/>
</dbReference>
<feature type="transmembrane region" description="Helical" evidence="1">
    <location>
        <begin position="61"/>
        <end position="80"/>
    </location>
</feature>
<protein>
    <submittedName>
        <fullName evidence="3">DUF2523 domain-containing protein</fullName>
    </submittedName>
    <submittedName>
        <fullName evidence="2">Putative membrane protein</fullName>
    </submittedName>
</protein>
<keyword evidence="1" id="KW-0812">Transmembrane</keyword>
<dbReference type="Proteomes" id="UP000066661">
    <property type="component" value="Chromosome I"/>
</dbReference>
<dbReference type="RefSeq" id="WP_031967146.1">
    <property type="nucleotide sequence ID" value="NZ_CAUYZO010000003.1"/>
</dbReference>
<reference evidence="2 4" key="1">
    <citation type="submission" date="2015-12" db="EMBL/GenBank/DDBJ databases">
        <authorList>
            <person name="Wibberg D."/>
        </authorList>
    </citation>
    <scope>NUCLEOTIDE SEQUENCE [LARGE SCALE GENOMIC DNA]</scope>
    <source>
        <strain evidence="2">R2091</strain>
    </source>
</reference>
<evidence type="ECO:0000313" key="3">
    <source>
        <dbReference type="EMBL" id="MYM78325.1"/>
    </source>
</evidence>
<evidence type="ECO:0000313" key="5">
    <source>
        <dbReference type="Proteomes" id="UP000480763"/>
    </source>
</evidence>
<evidence type="ECO:0000256" key="1">
    <source>
        <dbReference type="SAM" id="Phobius"/>
    </source>
</evidence>
<dbReference type="AlphaFoldDB" id="A0A505MAI6"/>
<evidence type="ECO:0000313" key="4">
    <source>
        <dbReference type="Proteomes" id="UP000066661"/>
    </source>
</evidence>